<dbReference type="AlphaFoldDB" id="A0A8D8TKR6"/>
<organism evidence="2">
    <name type="scientific">Cacopsylla melanoneura</name>
    <dbReference type="NCBI Taxonomy" id="428564"/>
    <lineage>
        <taxon>Eukaryota</taxon>
        <taxon>Metazoa</taxon>
        <taxon>Ecdysozoa</taxon>
        <taxon>Arthropoda</taxon>
        <taxon>Hexapoda</taxon>
        <taxon>Insecta</taxon>
        <taxon>Pterygota</taxon>
        <taxon>Neoptera</taxon>
        <taxon>Paraneoptera</taxon>
        <taxon>Hemiptera</taxon>
        <taxon>Sternorrhyncha</taxon>
        <taxon>Psylloidea</taxon>
        <taxon>Psyllidae</taxon>
        <taxon>Psyllinae</taxon>
        <taxon>Cacopsylla</taxon>
    </lineage>
</organism>
<accession>A0A8D8TKR6</accession>
<dbReference type="EMBL" id="HBUF01093696">
    <property type="protein sequence ID" value="CAG6636313.1"/>
    <property type="molecule type" value="Transcribed_RNA"/>
</dbReference>
<reference evidence="2" key="1">
    <citation type="submission" date="2021-05" db="EMBL/GenBank/DDBJ databases">
        <authorList>
            <person name="Alioto T."/>
            <person name="Alioto T."/>
            <person name="Gomez Garrido J."/>
        </authorList>
    </citation>
    <scope>NUCLEOTIDE SEQUENCE</scope>
</reference>
<feature type="compositionally biased region" description="Low complexity" evidence="1">
    <location>
        <begin position="207"/>
        <end position="218"/>
    </location>
</feature>
<dbReference type="EMBL" id="HBUF01594094">
    <property type="protein sequence ID" value="CAG6774233.1"/>
    <property type="molecule type" value="Transcribed_RNA"/>
</dbReference>
<protein>
    <submittedName>
        <fullName evidence="2">Uncharacterized protein</fullName>
    </submittedName>
</protein>
<dbReference type="PANTHER" id="PTHR46409">
    <property type="entry name" value="HTH PSQ-TYPE DOMAIN-CONTAINING PROTEIN"/>
    <property type="match status" value="1"/>
</dbReference>
<feature type="region of interest" description="Disordered" evidence="1">
    <location>
        <begin position="174"/>
        <end position="224"/>
    </location>
</feature>
<evidence type="ECO:0000256" key="1">
    <source>
        <dbReference type="SAM" id="MobiDB-lite"/>
    </source>
</evidence>
<proteinExistence type="predicted"/>
<sequence>MLSRLTRNSTFCPVFGAPENLPINNLPTYSDVIKFYLFIRYDLKAKNNSKEPAISEVIEIVSSDVLKIWKRASLPTVSKNRVKKILQTYYSSYQALLKPYKGRQHDGKYKQKMESFKKDAARLFDICSCKCTQINECKCPKERKVSKVEIEFLKDQRAKRKMIISSIDVSASKKNKKNLERKERTSEYLGEPQPSTSKELPSVPLTSDSSPEENNSSESSEDIYVNTDEERNFVTLPSLALVCDRTGVSDRAAAMIASSALKDFGVITHEEKSLVVDRNKVRRERQKMRNKSQDEVLSELVSLYFDGRKDKTLVNEKKGDKYFQSTKVEDHYVLVQEPGHTYFGHVTCDSGSATGILTSILSYMDSKNEDLTNLKAVGCDGTAVNTGSKGGVIHRLELHLGKALQWNICLLHANELPLRHLFHHLDGQTSGPKTYSGNIGKLLVTCETMFPVSYVVIPLPADTVLPTNEDDLSTDQKYLLRIMKAVSSGTCSEDLAKTKPGSMSHSRWLTTANRILRLYIATENPSANIQTLANFIMNVYGPTWFSIKLNSSCFDGPKHVMNMIQRSRYLDVSLQKIVDPVIQRNAFYAHPENLLLSMLADESRVQREIAYRRIKKVRAAAGSSEVRQFTVPELNLTATSYSSLIYWQEVVLTEPPLTKHLTDESLQKVVEDNNIKDLVPDVPCHTQCVERYIKLVTNASLSVIGYKARDGFIRNQIKSRESMPAFKTKRDFV</sequence>
<dbReference type="PANTHER" id="PTHR46409:SF1">
    <property type="entry name" value="HTH PSQ-TYPE DOMAIN-CONTAINING PROTEIN"/>
    <property type="match status" value="1"/>
</dbReference>
<feature type="compositionally biased region" description="Basic and acidic residues" evidence="1">
    <location>
        <begin position="177"/>
        <end position="186"/>
    </location>
</feature>
<dbReference type="EMBL" id="HBUF01283501">
    <property type="protein sequence ID" value="CAG6687817.1"/>
    <property type="molecule type" value="Transcribed_RNA"/>
</dbReference>
<name>A0A8D8TKR6_9HEMI</name>
<evidence type="ECO:0000313" key="2">
    <source>
        <dbReference type="EMBL" id="CAG6687817.1"/>
    </source>
</evidence>